<dbReference type="STRING" id="316055.RPE_1028"/>
<dbReference type="KEGG" id="rpe:RPE_1028"/>
<dbReference type="AlphaFoldDB" id="Q07SV1"/>
<protein>
    <submittedName>
        <fullName evidence="1">Uncharacterized protein</fullName>
    </submittedName>
</protein>
<evidence type="ECO:0000313" key="1">
    <source>
        <dbReference type="EMBL" id="ABJ04983.1"/>
    </source>
</evidence>
<proteinExistence type="predicted"/>
<reference evidence="1" key="1">
    <citation type="submission" date="2006-09" db="EMBL/GenBank/DDBJ databases">
        <title>Complete sequence of Rhodopseudomonas palustris BisA53.</title>
        <authorList>
            <consortium name="US DOE Joint Genome Institute"/>
            <person name="Copeland A."/>
            <person name="Lucas S."/>
            <person name="Lapidus A."/>
            <person name="Barry K."/>
            <person name="Detter J.C."/>
            <person name="Glavina del Rio T."/>
            <person name="Hammon N."/>
            <person name="Israni S."/>
            <person name="Dalin E."/>
            <person name="Tice H."/>
            <person name="Pitluck S."/>
            <person name="Chain P."/>
            <person name="Malfatti S."/>
            <person name="Shin M."/>
            <person name="Vergez L."/>
            <person name="Schmutz J."/>
            <person name="Larimer F."/>
            <person name="Land M."/>
            <person name="Hauser L."/>
            <person name="Pelletier D.A."/>
            <person name="Kyrpides N."/>
            <person name="Kim E."/>
            <person name="Harwood C.S."/>
            <person name="Oda Y."/>
            <person name="Richardson P."/>
        </authorList>
    </citation>
    <scope>NUCLEOTIDE SEQUENCE [LARGE SCALE GENOMIC DNA]</scope>
    <source>
        <strain evidence="1">BisA53</strain>
    </source>
</reference>
<name>Q07SV1_RHOP5</name>
<sequence length="71" mass="7684">MSKQGDQFCFPEHIQAQTAKLLAALKADNHLEGFQPLNLENLDPDAMLNAIVASFDGDQTELVQGITGLIS</sequence>
<accession>Q07SV1</accession>
<gene>
    <name evidence="1" type="ordered locus">RPE_1028</name>
</gene>
<dbReference type="HOGENOM" id="CLU_2737413_0_0_5"/>
<organism evidence="1">
    <name type="scientific">Rhodopseudomonas palustris (strain BisA53)</name>
    <dbReference type="NCBI Taxonomy" id="316055"/>
    <lineage>
        <taxon>Bacteria</taxon>
        <taxon>Pseudomonadati</taxon>
        <taxon>Pseudomonadota</taxon>
        <taxon>Alphaproteobacteria</taxon>
        <taxon>Hyphomicrobiales</taxon>
        <taxon>Nitrobacteraceae</taxon>
        <taxon>Rhodopseudomonas</taxon>
    </lineage>
</organism>
<dbReference type="EMBL" id="CP000463">
    <property type="protein sequence ID" value="ABJ04983.1"/>
    <property type="molecule type" value="Genomic_DNA"/>
</dbReference>